<comment type="caution">
    <text evidence="1">The sequence shown here is derived from an EMBL/GenBank/DDBJ whole genome shotgun (WGS) entry which is preliminary data.</text>
</comment>
<keyword evidence="2" id="KW-1185">Reference proteome</keyword>
<dbReference type="RefSeq" id="WP_346127082.1">
    <property type="nucleotide sequence ID" value="NZ_BAABBE010000001.1"/>
</dbReference>
<gene>
    <name evidence="1" type="ORF">GCM10022267_03840</name>
</gene>
<sequence>MRVPSFTDALFDALRSQDQLDGISRIKQVVINELRATDERVSIQKTDYFNHSFVPDMVLNWPGEKESRHLFLRPETTLADLQDDIALSSETRPIFFSLTGMAGKPKGLLAQLDQTSHGADSLVTDSQGIQELISQRQEHPVVRLASSAVLQGARGLLDDDKSAAVAAALTSGLDAAAHVQRERTEAATRTIASTFDSTRSTRLNRLLQAVWIGSGGSASTFPGRYELAAGLDEDALSYLLQLEHVEDFEFWKRIGRRLTLATLSKIRIEHPSANFQALVTANLDVLNSKACRVSRTLPYLTADSRQDPGYATWELDRGMLVYRSDRHSVHVAQRKDELERISGAGSATRFDQLLQRLDGQDIAVTELSLGAGGRTVAYSSDRPINVINDQPLATVASALGASVEVRQLVAAMRGHSPVTCDFPTSIVSGKTTATYPVMDLIELAMTLFADMSNEELLAIEELTPEIEDLGPPTLF</sequence>
<name>A0ABP6ZYN6_9PSEU</name>
<protein>
    <submittedName>
        <fullName evidence="1">Uncharacterized protein</fullName>
    </submittedName>
</protein>
<proteinExistence type="predicted"/>
<dbReference type="EMBL" id="BAABBE010000001">
    <property type="protein sequence ID" value="GAA3620897.1"/>
    <property type="molecule type" value="Genomic_DNA"/>
</dbReference>
<dbReference type="Proteomes" id="UP001500711">
    <property type="component" value="Unassembled WGS sequence"/>
</dbReference>
<organism evidence="1 2">
    <name type="scientific">Lentzea roselyniae</name>
    <dbReference type="NCBI Taxonomy" id="531940"/>
    <lineage>
        <taxon>Bacteria</taxon>
        <taxon>Bacillati</taxon>
        <taxon>Actinomycetota</taxon>
        <taxon>Actinomycetes</taxon>
        <taxon>Pseudonocardiales</taxon>
        <taxon>Pseudonocardiaceae</taxon>
        <taxon>Lentzea</taxon>
    </lineage>
</organism>
<evidence type="ECO:0000313" key="1">
    <source>
        <dbReference type="EMBL" id="GAA3620897.1"/>
    </source>
</evidence>
<evidence type="ECO:0000313" key="2">
    <source>
        <dbReference type="Proteomes" id="UP001500711"/>
    </source>
</evidence>
<reference evidence="2" key="1">
    <citation type="journal article" date="2019" name="Int. J. Syst. Evol. Microbiol.">
        <title>The Global Catalogue of Microorganisms (GCM) 10K type strain sequencing project: providing services to taxonomists for standard genome sequencing and annotation.</title>
        <authorList>
            <consortium name="The Broad Institute Genomics Platform"/>
            <consortium name="The Broad Institute Genome Sequencing Center for Infectious Disease"/>
            <person name="Wu L."/>
            <person name="Ma J."/>
        </authorList>
    </citation>
    <scope>NUCLEOTIDE SEQUENCE [LARGE SCALE GENOMIC DNA]</scope>
    <source>
        <strain evidence="2">JCM 17494</strain>
    </source>
</reference>
<accession>A0ABP6ZYN6</accession>